<sequence>MKSLSYSLAIAALVTSLSSYAGEAKIKWHDLDDYTDARPANEVKGPFHKRLVKNFNKHFSREAENLPEGYVFNAEITNLDLAGDVRFGMNEIRVIKPIYMPKINFTYSVTDAEGNVVSEGEADLKDMQFMDRIRSPRANEANYYDFRLISSWFEKTLLPELGIEPKKAYR</sequence>
<gene>
    <name evidence="3" type="ORF">CWC05_13915</name>
    <name evidence="2" type="ORF">TW72_13440</name>
</gene>
<keyword evidence="4" id="KW-1185">Reference proteome</keyword>
<evidence type="ECO:0000256" key="1">
    <source>
        <dbReference type="SAM" id="SignalP"/>
    </source>
</evidence>
<dbReference type="Proteomes" id="UP000305874">
    <property type="component" value="Unassembled WGS sequence"/>
</dbReference>
<feature type="chain" id="PRO_5036292797" evidence="1">
    <location>
        <begin position="22"/>
        <end position="170"/>
    </location>
</feature>
<evidence type="ECO:0000313" key="4">
    <source>
        <dbReference type="Proteomes" id="UP000033664"/>
    </source>
</evidence>
<reference evidence="2 4" key="1">
    <citation type="journal article" date="2015" name="BMC Genomics">
        <title>Genome mining reveals unlocked bioactive potential of marine Gram-negative bacteria.</title>
        <authorList>
            <person name="Machado H."/>
            <person name="Sonnenschein E.C."/>
            <person name="Melchiorsen J."/>
            <person name="Gram L."/>
        </authorList>
    </citation>
    <scope>NUCLEOTIDE SEQUENCE [LARGE SCALE GENOMIC DNA]</scope>
    <source>
        <strain evidence="2 4">S3137</strain>
    </source>
</reference>
<dbReference type="RefSeq" id="WP_022945978.1">
    <property type="nucleotide sequence ID" value="NZ_PNCA01000005.1"/>
</dbReference>
<comment type="caution">
    <text evidence="2">The sequence shown here is derived from an EMBL/GenBank/DDBJ whole genome shotgun (WGS) entry which is preliminary data.</text>
</comment>
<accession>A0A0F4PLE2</accession>
<proteinExistence type="predicted"/>
<dbReference type="eggNOG" id="ENOG50331S4">
    <property type="taxonomic scope" value="Bacteria"/>
</dbReference>
<dbReference type="InterPro" id="IPR021557">
    <property type="entry name" value="DUF3016"/>
</dbReference>
<protein>
    <submittedName>
        <fullName evidence="3">DUF3016 domain-containing protein</fullName>
    </submittedName>
</protein>
<dbReference type="Proteomes" id="UP000033664">
    <property type="component" value="Unassembled WGS sequence"/>
</dbReference>
<organism evidence="2 4">
    <name type="scientific">Pseudoalteromonas ruthenica</name>
    <dbReference type="NCBI Taxonomy" id="151081"/>
    <lineage>
        <taxon>Bacteria</taxon>
        <taxon>Pseudomonadati</taxon>
        <taxon>Pseudomonadota</taxon>
        <taxon>Gammaproteobacteria</taxon>
        <taxon>Alteromonadales</taxon>
        <taxon>Pseudoalteromonadaceae</taxon>
        <taxon>Pseudoalteromonas</taxon>
    </lineage>
</organism>
<dbReference type="PATRIC" id="fig|151081.8.peg.3356"/>
<name>A0A0F4PLE2_9GAMM</name>
<dbReference type="EMBL" id="JXXZ01000010">
    <property type="protein sequence ID" value="KJY98717.1"/>
    <property type="molecule type" value="Genomic_DNA"/>
</dbReference>
<evidence type="ECO:0000313" key="2">
    <source>
        <dbReference type="EMBL" id="KJY98717.1"/>
    </source>
</evidence>
<evidence type="ECO:0000313" key="3">
    <source>
        <dbReference type="EMBL" id="TMP86498.1"/>
    </source>
</evidence>
<dbReference type="Pfam" id="PF11454">
    <property type="entry name" value="DUF3016"/>
    <property type="match status" value="1"/>
</dbReference>
<dbReference type="OrthoDB" id="195620at2"/>
<reference evidence="3" key="4">
    <citation type="submission" date="2019-09" db="EMBL/GenBank/DDBJ databases">
        <title>Co-occurence of chitin degradation, pigmentation and bioactivity in marine Pseudoalteromonas.</title>
        <authorList>
            <person name="Sonnenschein E.C."/>
            <person name="Bech P.K."/>
        </authorList>
    </citation>
    <scope>NUCLEOTIDE SEQUENCE</scope>
    <source>
        <strain evidence="3">S2897</strain>
    </source>
</reference>
<dbReference type="STRING" id="151081.TW72_13440"/>
<evidence type="ECO:0000313" key="5">
    <source>
        <dbReference type="Proteomes" id="UP000305874"/>
    </source>
</evidence>
<reference evidence="5" key="3">
    <citation type="submission" date="2019-06" db="EMBL/GenBank/DDBJ databases">
        <title>Co-occurence of chitin degradation, pigmentation and bioactivity in marine Pseudoalteromonas.</title>
        <authorList>
            <person name="Sonnenschein E.C."/>
            <person name="Bech P.K."/>
        </authorList>
    </citation>
    <scope>NUCLEOTIDE SEQUENCE [LARGE SCALE GENOMIC DNA]</scope>
    <source>
        <strain evidence="5">S2897</strain>
    </source>
</reference>
<keyword evidence="1" id="KW-0732">Signal</keyword>
<dbReference type="EMBL" id="PNCG01000014">
    <property type="protein sequence ID" value="TMP86498.1"/>
    <property type="molecule type" value="Genomic_DNA"/>
</dbReference>
<feature type="signal peptide" evidence="1">
    <location>
        <begin position="1"/>
        <end position="21"/>
    </location>
</feature>
<dbReference type="AlphaFoldDB" id="A0A0F4PLE2"/>
<reference evidence="3 5" key="2">
    <citation type="submission" date="2017-12" db="EMBL/GenBank/DDBJ databases">
        <authorList>
            <person name="Paulsen S."/>
            <person name="Gram L.K."/>
        </authorList>
    </citation>
    <scope>NUCLEOTIDE SEQUENCE [LARGE SCALE GENOMIC DNA]</scope>
    <source>
        <strain evidence="3 5">S2897</strain>
    </source>
</reference>